<comment type="similarity">
    <text evidence="2">Belongs to the IucA/IucC family.</text>
</comment>
<feature type="region of interest" description="Disordered" evidence="3">
    <location>
        <begin position="605"/>
        <end position="628"/>
    </location>
</feature>
<dbReference type="InterPro" id="IPR037455">
    <property type="entry name" value="LucA/IucC-like"/>
</dbReference>
<evidence type="ECO:0000256" key="2">
    <source>
        <dbReference type="ARBA" id="ARBA00007832"/>
    </source>
</evidence>
<feature type="domain" description="Aerobactin siderophore biosynthesis IucA/IucC-like C-terminal" evidence="5">
    <location>
        <begin position="439"/>
        <end position="600"/>
    </location>
</feature>
<comment type="pathway">
    <text evidence="1">Siderophore biosynthesis.</text>
</comment>
<sequence length="628" mass="70719">MMEADLLEKEHPLLHRAEQLVFCDLINALLQENLAGLLDRARIERTWPGPAAHECSELGEGEQYLRLPLGDERSLVVRVKAAPFIQPYKLSRLPAVLVDQRANSVQELTPISFMQRFADALSAVERQASMPNLQDFQQELRDSIRHTALSMQASTSLEQSEQKSDDAALLQAERFSAMRDRPFHPTSRAKRGWSDEDYRTYSAEYGRAFGLDWLAVRRDYVQASTAQDVADLILDEAEKARLRQAVREAGIDEQRYLLMPVHPWQTDHVLPAFYREELAQRICVPVVRGLGAFRPTSSVRALVPAGCQRYHVKLPIGIYSLGALRLLPPRYLHNGAKGQQLLVSVAEKDERLRQRLRLCDETNWWGYHDAAADPFADKPGHLACLIREYPADLLRDDAVQLIPMSGLAVVDPQGKNPVFAAWLRARYGEDAGVAEVLQLFREICHMLIDTSLRLFCYGIMPEIHGQNVLLIVRDHQTTGLLLRDHDTIRLHLPWLAAAGLQEPAYRIKPGTPNSLINETPEKLLSYFQTLGVQVNLYAIADALMTAYAIEEAAFWRVIMSVVRESLGEEGLPEQARDVWKTQLLEADTWPIRLLLTPLLQRTDSGGGSMPAGVGSTSNPLRQLEAADE</sequence>
<evidence type="ECO:0000259" key="4">
    <source>
        <dbReference type="Pfam" id="PF04183"/>
    </source>
</evidence>
<organism evidence="6 7">
    <name type="scientific">Brevibacillus agri</name>
    <dbReference type="NCBI Taxonomy" id="51101"/>
    <lineage>
        <taxon>Bacteria</taxon>
        <taxon>Bacillati</taxon>
        <taxon>Bacillota</taxon>
        <taxon>Bacilli</taxon>
        <taxon>Bacillales</taxon>
        <taxon>Paenibacillaceae</taxon>
        <taxon>Brevibacillus</taxon>
    </lineage>
</organism>
<proteinExistence type="inferred from homology"/>
<dbReference type="Proteomes" id="UP000317180">
    <property type="component" value="Unassembled WGS sequence"/>
</dbReference>
<evidence type="ECO:0000313" key="7">
    <source>
        <dbReference type="Proteomes" id="UP000317180"/>
    </source>
</evidence>
<reference evidence="6 7" key="1">
    <citation type="submission" date="2019-06" db="EMBL/GenBank/DDBJ databases">
        <title>Whole genome shotgun sequence of Brevibacillus agri NBRC 15538.</title>
        <authorList>
            <person name="Hosoyama A."/>
            <person name="Uohara A."/>
            <person name="Ohji S."/>
            <person name="Ichikawa N."/>
        </authorList>
    </citation>
    <scope>NUCLEOTIDE SEQUENCE [LARGE SCALE GENOMIC DNA]</scope>
    <source>
        <strain evidence="6 7">NBRC 15538</strain>
    </source>
</reference>
<name>A0ABQ0SKV1_9BACL</name>
<comment type="caution">
    <text evidence="6">The sequence shown here is derived from an EMBL/GenBank/DDBJ whole genome shotgun (WGS) entry which is preliminary data.</text>
</comment>
<keyword evidence="7" id="KW-1185">Reference proteome</keyword>
<feature type="domain" description="Aerobactin siderophore biosynthesis IucA/IucC N-terminal" evidence="4">
    <location>
        <begin position="170"/>
        <end position="408"/>
    </location>
</feature>
<dbReference type="PANTHER" id="PTHR34384">
    <property type="entry name" value="L-2,3-DIAMINOPROPANOATE--CITRATE LIGASE"/>
    <property type="match status" value="1"/>
</dbReference>
<evidence type="ECO:0000256" key="3">
    <source>
        <dbReference type="SAM" id="MobiDB-lite"/>
    </source>
</evidence>
<gene>
    <name evidence="6" type="ORF">BAG01nite_05390</name>
</gene>
<protein>
    <submittedName>
        <fullName evidence="6">Siderophore biosynthesis protein IucA</fullName>
    </submittedName>
</protein>
<dbReference type="InterPro" id="IPR022770">
    <property type="entry name" value="IucA/IucC-like_C"/>
</dbReference>
<dbReference type="Pfam" id="PF06276">
    <property type="entry name" value="FhuF"/>
    <property type="match status" value="1"/>
</dbReference>
<dbReference type="Gene3D" id="1.10.510.40">
    <property type="match status" value="1"/>
</dbReference>
<evidence type="ECO:0000259" key="5">
    <source>
        <dbReference type="Pfam" id="PF06276"/>
    </source>
</evidence>
<dbReference type="PANTHER" id="PTHR34384:SF6">
    <property type="entry name" value="STAPHYLOFERRIN B SYNTHASE"/>
    <property type="match status" value="1"/>
</dbReference>
<accession>A0ABQ0SKV1</accession>
<evidence type="ECO:0000256" key="1">
    <source>
        <dbReference type="ARBA" id="ARBA00004924"/>
    </source>
</evidence>
<dbReference type="EMBL" id="BJOD01000004">
    <property type="protein sequence ID" value="GED24437.1"/>
    <property type="molecule type" value="Genomic_DNA"/>
</dbReference>
<dbReference type="InterPro" id="IPR007310">
    <property type="entry name" value="Aerobactin_biosyn_IucA/IucC_N"/>
</dbReference>
<dbReference type="Pfam" id="PF04183">
    <property type="entry name" value="IucA_IucC"/>
    <property type="match status" value="1"/>
</dbReference>
<evidence type="ECO:0000313" key="6">
    <source>
        <dbReference type="EMBL" id="GED24437.1"/>
    </source>
</evidence>